<reference evidence="10" key="1">
    <citation type="submission" date="2017-09" db="EMBL/GenBank/DDBJ databases">
        <title>Depth-based differentiation of microbial function through sediment-hosted aquifers and enrichment of novel symbionts in the deep terrestrial subsurface.</title>
        <authorList>
            <person name="Probst A.J."/>
            <person name="Ladd B."/>
            <person name="Jarett J.K."/>
            <person name="Geller-Mcgrath D.E."/>
            <person name="Sieber C.M.K."/>
            <person name="Emerson J.B."/>
            <person name="Anantharaman K."/>
            <person name="Thomas B.C."/>
            <person name="Malmstrom R."/>
            <person name="Stieglmeier M."/>
            <person name="Klingl A."/>
            <person name="Woyke T."/>
            <person name="Ryan C.M."/>
            <person name="Banfield J.F."/>
        </authorList>
    </citation>
    <scope>NUCLEOTIDE SEQUENCE [LARGE SCALE GENOMIC DNA]</scope>
</reference>
<dbReference type="InterPro" id="IPR020556">
    <property type="entry name" value="Amidase_CS"/>
</dbReference>
<dbReference type="EMBL" id="PFEM01000008">
    <property type="protein sequence ID" value="PJE70260.1"/>
    <property type="molecule type" value="Genomic_DNA"/>
</dbReference>
<comment type="similarity">
    <text evidence="1 7">Belongs to the amidase family. GatA subfamily.</text>
</comment>
<dbReference type="InterPro" id="IPR023631">
    <property type="entry name" value="Amidase_dom"/>
</dbReference>
<feature type="active site" description="Charge relay system" evidence="7">
    <location>
        <position position="156"/>
    </location>
</feature>
<evidence type="ECO:0000256" key="1">
    <source>
        <dbReference type="ARBA" id="ARBA00008069"/>
    </source>
</evidence>
<dbReference type="GO" id="GO:0030956">
    <property type="term" value="C:glutamyl-tRNA(Gln) amidotransferase complex"/>
    <property type="evidence" value="ECO:0007669"/>
    <property type="project" value="InterPro"/>
</dbReference>
<comment type="catalytic activity">
    <reaction evidence="6 7">
        <text>L-glutamyl-tRNA(Gln) + L-glutamine + ATP + H2O = L-glutaminyl-tRNA(Gln) + L-glutamate + ADP + phosphate + H(+)</text>
        <dbReference type="Rhea" id="RHEA:17521"/>
        <dbReference type="Rhea" id="RHEA-COMP:9681"/>
        <dbReference type="Rhea" id="RHEA-COMP:9684"/>
        <dbReference type="ChEBI" id="CHEBI:15377"/>
        <dbReference type="ChEBI" id="CHEBI:15378"/>
        <dbReference type="ChEBI" id="CHEBI:29985"/>
        <dbReference type="ChEBI" id="CHEBI:30616"/>
        <dbReference type="ChEBI" id="CHEBI:43474"/>
        <dbReference type="ChEBI" id="CHEBI:58359"/>
        <dbReference type="ChEBI" id="CHEBI:78520"/>
        <dbReference type="ChEBI" id="CHEBI:78521"/>
        <dbReference type="ChEBI" id="CHEBI:456216"/>
        <dbReference type="EC" id="6.3.5.7"/>
    </reaction>
</comment>
<dbReference type="GO" id="GO:0005524">
    <property type="term" value="F:ATP binding"/>
    <property type="evidence" value="ECO:0007669"/>
    <property type="project" value="UniProtKB-KW"/>
</dbReference>
<organism evidence="9 10">
    <name type="scientific">Candidatus Shapirobacteria bacterium CG10_big_fil_rev_8_21_14_0_10_48_15</name>
    <dbReference type="NCBI Taxonomy" id="1974484"/>
    <lineage>
        <taxon>Bacteria</taxon>
        <taxon>Candidatus Shapironibacteriota</taxon>
    </lineage>
</organism>
<dbReference type="Proteomes" id="UP000231579">
    <property type="component" value="Unassembled WGS sequence"/>
</dbReference>
<dbReference type="SUPFAM" id="SSF75304">
    <property type="entry name" value="Amidase signature (AS) enzymes"/>
    <property type="match status" value="1"/>
</dbReference>
<dbReference type="GO" id="GO:0006412">
    <property type="term" value="P:translation"/>
    <property type="evidence" value="ECO:0007669"/>
    <property type="project" value="UniProtKB-UniRule"/>
</dbReference>
<keyword evidence="5 7" id="KW-0648">Protein biosynthesis</keyword>
<dbReference type="PANTHER" id="PTHR11895:SF151">
    <property type="entry name" value="GLUTAMYL-TRNA(GLN) AMIDOTRANSFERASE SUBUNIT A"/>
    <property type="match status" value="1"/>
</dbReference>
<accession>A0A2M8L7P1</accession>
<dbReference type="NCBIfam" id="TIGR00132">
    <property type="entry name" value="gatA"/>
    <property type="match status" value="1"/>
</dbReference>
<evidence type="ECO:0000313" key="9">
    <source>
        <dbReference type="EMBL" id="PJE70260.1"/>
    </source>
</evidence>
<comment type="caution">
    <text evidence="9">The sequence shown here is derived from an EMBL/GenBank/DDBJ whole genome shotgun (WGS) entry which is preliminary data.</text>
</comment>
<name>A0A2M8L7P1_9BACT</name>
<dbReference type="InterPro" id="IPR000120">
    <property type="entry name" value="Amidase"/>
</dbReference>
<dbReference type="InterPro" id="IPR036928">
    <property type="entry name" value="AS_sf"/>
</dbReference>
<comment type="function">
    <text evidence="7">Allows the formation of correctly charged Gln-tRNA(Gln) through the transamidation of misacylated Glu-tRNA(Gln) in organisms which lack glutaminyl-tRNA synthetase. The reaction takes place in the presence of glutamine and ATP through an activated gamma-phospho-Glu-tRNA(Gln).</text>
</comment>
<keyword evidence="9" id="KW-0808">Transferase</keyword>
<comment type="subunit">
    <text evidence="7">Heterotrimer of A, B and C subunits.</text>
</comment>
<keyword evidence="3 7" id="KW-0547">Nucleotide-binding</keyword>
<feature type="domain" description="Amidase" evidence="8">
    <location>
        <begin position="24"/>
        <end position="450"/>
    </location>
</feature>
<evidence type="ECO:0000256" key="4">
    <source>
        <dbReference type="ARBA" id="ARBA00022840"/>
    </source>
</evidence>
<dbReference type="Gene3D" id="3.90.1300.10">
    <property type="entry name" value="Amidase signature (AS) domain"/>
    <property type="match status" value="1"/>
</dbReference>
<dbReference type="PROSITE" id="PS00571">
    <property type="entry name" value="AMIDASES"/>
    <property type="match status" value="1"/>
</dbReference>
<dbReference type="Pfam" id="PF01425">
    <property type="entry name" value="Amidase"/>
    <property type="match status" value="1"/>
</dbReference>
<keyword evidence="2 7" id="KW-0436">Ligase</keyword>
<protein>
    <recommendedName>
        <fullName evidence="7">Glutamyl-tRNA(Gln) amidotransferase subunit A</fullName>
        <shortName evidence="7">Glu-ADT subunit A</shortName>
        <ecNumber evidence="7">6.3.5.7</ecNumber>
    </recommendedName>
</protein>
<dbReference type="PANTHER" id="PTHR11895">
    <property type="entry name" value="TRANSAMIDASE"/>
    <property type="match status" value="1"/>
</dbReference>
<feature type="active site" description="Charge relay system" evidence="7">
    <location>
        <position position="81"/>
    </location>
</feature>
<evidence type="ECO:0000259" key="8">
    <source>
        <dbReference type="Pfam" id="PF01425"/>
    </source>
</evidence>
<dbReference type="HAMAP" id="MF_00120">
    <property type="entry name" value="GatA"/>
    <property type="match status" value="1"/>
</dbReference>
<evidence type="ECO:0000256" key="2">
    <source>
        <dbReference type="ARBA" id="ARBA00022598"/>
    </source>
</evidence>
<sequence>MALNELTIHAARTGLQAKQFSSTELVKACLARIKQTESKINALITVCEPSALREAKKADQNGYQPSVASRQPLAGIPLVIKDIFSTKGIKTTAGAKLLANYVPVYDATVVTRLKHAGAIILAKANLDAWAHGSSGENSEFGPTKNPWDLSRVPGGSSSGSAASVAADQCLAAMGTDTGGSVRLPASFCGVVGLKPTYGRVSRYGAIALASSLDSMGHLTKDVTDAALILQITAGPDGRDATMPDQPVPDYQKNLSPPLKNLTIGSLLPAKMAPPLKKIYQQALTVLAKQGAKMISVKLPHLDFAIAAYYLIMSSEVSANLARFDGTRFGADRQKFGAEAKRRIMLGTYALSAGYYDAYYRQALKVRTLIAQDFAQTFTKVDLIATPVSPELPFKLGEKTADPLKMYLSDLLTVPANLAGLPALSIPSGYVKQLPVGIQFLGPLFSEAKILQTAYHYEQQAPWQKKRPRL</sequence>
<dbReference type="EC" id="6.3.5.7" evidence="7"/>
<gene>
    <name evidence="7 9" type="primary">gatA</name>
    <name evidence="9" type="ORF">COU97_00505</name>
</gene>
<proteinExistence type="inferred from homology"/>
<feature type="active site" description="Acyl-ester intermediate" evidence="7">
    <location>
        <position position="180"/>
    </location>
</feature>
<evidence type="ECO:0000256" key="6">
    <source>
        <dbReference type="ARBA" id="ARBA00047407"/>
    </source>
</evidence>
<keyword evidence="4 7" id="KW-0067">ATP-binding</keyword>
<evidence type="ECO:0000256" key="5">
    <source>
        <dbReference type="ARBA" id="ARBA00022917"/>
    </source>
</evidence>
<dbReference type="InterPro" id="IPR004412">
    <property type="entry name" value="GatA"/>
</dbReference>
<evidence type="ECO:0000256" key="7">
    <source>
        <dbReference type="HAMAP-Rule" id="MF_00120"/>
    </source>
</evidence>
<dbReference type="AlphaFoldDB" id="A0A2M8L7P1"/>
<evidence type="ECO:0000313" key="10">
    <source>
        <dbReference type="Proteomes" id="UP000231579"/>
    </source>
</evidence>
<evidence type="ECO:0000256" key="3">
    <source>
        <dbReference type="ARBA" id="ARBA00022741"/>
    </source>
</evidence>
<dbReference type="GO" id="GO:0050567">
    <property type="term" value="F:glutaminyl-tRNA synthase (glutamine-hydrolyzing) activity"/>
    <property type="evidence" value="ECO:0007669"/>
    <property type="project" value="UniProtKB-UniRule"/>
</dbReference>
<dbReference type="GO" id="GO:0016740">
    <property type="term" value="F:transferase activity"/>
    <property type="evidence" value="ECO:0007669"/>
    <property type="project" value="UniProtKB-KW"/>
</dbReference>